<accession>A0ABS5RKQ9</accession>
<name>A0ABS5RKQ9_9MYCO</name>
<dbReference type="RefSeq" id="WP_214093744.1">
    <property type="nucleotide sequence ID" value="NZ_JAHCLR010000032.1"/>
</dbReference>
<organism evidence="1 2">
    <name type="scientific">Mycolicibacter acidiphilus</name>
    <dbReference type="NCBI Taxonomy" id="2835306"/>
    <lineage>
        <taxon>Bacteria</taxon>
        <taxon>Bacillati</taxon>
        <taxon>Actinomycetota</taxon>
        <taxon>Actinomycetes</taxon>
        <taxon>Mycobacteriales</taxon>
        <taxon>Mycobacteriaceae</taxon>
        <taxon>Mycolicibacter</taxon>
    </lineage>
</organism>
<protein>
    <recommendedName>
        <fullName evidence="3">Type I-U CRISPR-associated protein Cas7</fullName>
    </recommendedName>
</protein>
<dbReference type="Pfam" id="PF09617">
    <property type="entry name" value="Cas_GSU0053"/>
    <property type="match status" value="1"/>
</dbReference>
<keyword evidence="2" id="KW-1185">Reference proteome</keyword>
<dbReference type="Proteomes" id="UP001519535">
    <property type="component" value="Unassembled WGS sequence"/>
</dbReference>
<sequence length="361" mass="37945">MSKLSYRELAAACETGGANTLTVATELAAAGGSHAAIAPAPRPGHRGATAFGYETRLIDGEAAATVIVDDNPGQLQRVEAAILQAVRDQHPVLGRAPRVQVSYDGGRLVYADLELPQRIFDGHFLTGAIDGKPAIAHPAYRAARESTPDNARALLQLSPGSLVFGSVDPARATAQQRFRGALSGEIIGVLIDGAPTDARSAADTGVCCSRIIRTQVLSFAALRQLRFDCGPAGDDACRALLAAYALAGLVRANAELSLRAGCDLVEAAPTKLKLDARDGEFIDLTALSIGDADDLLEQALTDAYREADIDWRGQVLTVTGNSAAYAAAQNGGAAEVEKPLVSEPRRFRLPHFIEARRSAAR</sequence>
<dbReference type="InterPro" id="IPR013403">
    <property type="entry name" value="CRISPR-assoc_prot_Csb1/Cas7u"/>
</dbReference>
<dbReference type="EMBL" id="JAHCLR010000032">
    <property type="protein sequence ID" value="MBS9534877.1"/>
    <property type="molecule type" value="Genomic_DNA"/>
</dbReference>
<proteinExistence type="predicted"/>
<comment type="caution">
    <text evidence="1">The sequence shown here is derived from an EMBL/GenBank/DDBJ whole genome shotgun (WGS) entry which is preliminary data.</text>
</comment>
<evidence type="ECO:0000313" key="1">
    <source>
        <dbReference type="EMBL" id="MBS9534877.1"/>
    </source>
</evidence>
<reference evidence="1 2" key="1">
    <citation type="submission" date="2021-05" db="EMBL/GenBank/DDBJ databases">
        <title>Mycobacterium acidophilum sp. nov., an extremely acid-tolerant member of the genus Mycobacterium.</title>
        <authorList>
            <person name="Xia J."/>
        </authorList>
    </citation>
    <scope>NUCLEOTIDE SEQUENCE [LARGE SCALE GENOMIC DNA]</scope>
    <source>
        <strain evidence="1 2">M1</strain>
    </source>
</reference>
<gene>
    <name evidence="1" type="ORF">KIH27_14890</name>
</gene>
<evidence type="ECO:0008006" key="3">
    <source>
        <dbReference type="Google" id="ProtNLM"/>
    </source>
</evidence>
<evidence type="ECO:0000313" key="2">
    <source>
        <dbReference type="Proteomes" id="UP001519535"/>
    </source>
</evidence>